<evidence type="ECO:0000313" key="4">
    <source>
        <dbReference type="EMBL" id="ALS37463.1"/>
    </source>
</evidence>
<reference evidence="5" key="1">
    <citation type="submission" date="2015-12" db="EMBL/GenBank/DDBJ databases">
        <authorList>
            <person name="Lauer A."/>
            <person name="Humrighouse B."/>
            <person name="Loparev V."/>
            <person name="Shewmaker P.L."/>
            <person name="Whitney A.M."/>
            <person name="McLaughlin R.W."/>
        </authorList>
    </citation>
    <scope>NUCLEOTIDE SEQUENCE [LARGE SCALE GENOMIC DNA]</scope>
    <source>
        <strain evidence="5">LMG 26678</strain>
    </source>
</reference>
<dbReference type="PANTHER" id="PTHR47199:SF2">
    <property type="entry name" value="PHOTOSYSTEM II STABILITY_ASSEMBLY FACTOR HCF136, CHLOROPLASTIC"/>
    <property type="match status" value="1"/>
</dbReference>
<dbReference type="KEGG" id="erx:ATZ35_09965"/>
<name>A0A0U2X9D7_9ENTE</name>
<feature type="domain" description="Sortilin N-terminal" evidence="3">
    <location>
        <begin position="73"/>
        <end position="197"/>
    </location>
</feature>
<dbReference type="InterPro" id="IPR015943">
    <property type="entry name" value="WD40/YVTN_repeat-like_dom_sf"/>
</dbReference>
<feature type="transmembrane region" description="Helical" evidence="2">
    <location>
        <begin position="7"/>
        <end position="27"/>
    </location>
</feature>
<sequence>MKNKNHILFLMIVVVVTVFAGLSFYVFRPTSVEIYNKEIKGLQEAEQNDLKEQNEPPEITSQKQIDVLVKGESLYVTYDSGENWEEVPERLEKIQFGEYTPSYDNELMENSYFLTKEKTSFLYEDLGLKLIQTVDQGKTWQRYEISQENAGIRFRKIDFLSKDFGYVIYSGGRVARQEGTVAYLTHDGGKTWEETASTNQTSLVQAGGFIDENTGFLSFGAAPNLQVTKDGGASWKTATIQVPEEYKAIFLVAEMPSKSGNQLELLLNQGEVGDYKGGLVKGKFISKDNGENWVFDCEVEADEE</sequence>
<dbReference type="Gene3D" id="2.130.10.10">
    <property type="entry name" value="YVTN repeat-like/Quinoprotein amine dehydrogenase"/>
    <property type="match status" value="1"/>
</dbReference>
<dbReference type="InterPro" id="IPR031778">
    <property type="entry name" value="Sortilin_N"/>
</dbReference>
<dbReference type="AlphaFoldDB" id="A0A0U2X9D7"/>
<keyword evidence="2" id="KW-0472">Membrane</keyword>
<gene>
    <name evidence="4" type="ORF">ATZ35_09965</name>
</gene>
<keyword evidence="2" id="KW-0812">Transmembrane</keyword>
<accession>A0A0U2X9D7</accession>
<dbReference type="STRING" id="118060.ATZ35_09965"/>
<proteinExistence type="predicted"/>
<dbReference type="Proteomes" id="UP000067523">
    <property type="component" value="Chromosome"/>
</dbReference>
<dbReference type="Pfam" id="PF15902">
    <property type="entry name" value="Sortilin-Vps10"/>
    <property type="match status" value="1"/>
</dbReference>
<keyword evidence="1" id="KW-0677">Repeat</keyword>
<keyword evidence="2" id="KW-1133">Transmembrane helix</keyword>
<evidence type="ECO:0000259" key="3">
    <source>
        <dbReference type="Pfam" id="PF15902"/>
    </source>
</evidence>
<protein>
    <recommendedName>
        <fullName evidence="3">Sortilin N-terminal domain-containing protein</fullName>
    </recommendedName>
</protein>
<keyword evidence="5" id="KW-1185">Reference proteome</keyword>
<evidence type="ECO:0000256" key="1">
    <source>
        <dbReference type="ARBA" id="ARBA00022737"/>
    </source>
</evidence>
<evidence type="ECO:0000313" key="5">
    <source>
        <dbReference type="Proteomes" id="UP000067523"/>
    </source>
</evidence>
<dbReference type="SUPFAM" id="SSF110296">
    <property type="entry name" value="Oligoxyloglucan reducing end-specific cellobiohydrolase"/>
    <property type="match status" value="1"/>
</dbReference>
<evidence type="ECO:0000256" key="2">
    <source>
        <dbReference type="SAM" id="Phobius"/>
    </source>
</evidence>
<dbReference type="PANTHER" id="PTHR47199">
    <property type="entry name" value="PHOTOSYSTEM II STABILITY/ASSEMBLY FACTOR HCF136, CHLOROPLASTIC"/>
    <property type="match status" value="1"/>
</dbReference>
<dbReference type="EMBL" id="CP013655">
    <property type="protein sequence ID" value="ALS37463.1"/>
    <property type="molecule type" value="Genomic_DNA"/>
</dbReference>
<dbReference type="CDD" id="cd15482">
    <property type="entry name" value="Sialidase_non-viral"/>
    <property type="match status" value="1"/>
</dbReference>
<organism evidence="4 5">
    <name type="scientific">Enterococcus rotai</name>
    <dbReference type="NCBI Taxonomy" id="118060"/>
    <lineage>
        <taxon>Bacteria</taxon>
        <taxon>Bacillati</taxon>
        <taxon>Bacillota</taxon>
        <taxon>Bacilli</taxon>
        <taxon>Lactobacillales</taxon>
        <taxon>Enterococcaceae</taxon>
        <taxon>Enterococcus</taxon>
    </lineage>
</organism>